<evidence type="ECO:0000256" key="7">
    <source>
        <dbReference type="PIRSR" id="PIRSR600715-1"/>
    </source>
</evidence>
<evidence type="ECO:0000256" key="1">
    <source>
        <dbReference type="ARBA" id="ARBA00004651"/>
    </source>
</evidence>
<dbReference type="AlphaFoldDB" id="A0A0B9A279"/>
<comment type="caution">
    <text evidence="9">The sequence shown here is derived from an EMBL/GenBank/DDBJ whole genome shotgun (WGS) entry which is preliminary data.</text>
</comment>
<feature type="transmembrane region" description="Helical" evidence="8">
    <location>
        <begin position="314"/>
        <end position="333"/>
    </location>
</feature>
<keyword evidence="3 9" id="KW-0808">Transferase</keyword>
<keyword evidence="10" id="KW-1185">Reference proteome</keyword>
<dbReference type="EMBL" id="JTJZ01000018">
    <property type="protein sequence ID" value="KHS52729.1"/>
    <property type="molecule type" value="Genomic_DNA"/>
</dbReference>
<comment type="subcellular location">
    <subcellularLocation>
        <location evidence="1">Cell membrane</location>
        <topology evidence="1">Multi-pass membrane protein</topology>
    </subcellularLocation>
</comment>
<accession>A0A0B9A279</accession>
<evidence type="ECO:0000313" key="9">
    <source>
        <dbReference type="EMBL" id="KHS52729.1"/>
    </source>
</evidence>
<name>A0A0B9A279_BRELN</name>
<evidence type="ECO:0000256" key="6">
    <source>
        <dbReference type="ARBA" id="ARBA00023136"/>
    </source>
</evidence>
<proteinExistence type="predicted"/>
<keyword evidence="5 8" id="KW-1133">Transmembrane helix</keyword>
<evidence type="ECO:0000313" key="10">
    <source>
        <dbReference type="Proteomes" id="UP000031488"/>
    </source>
</evidence>
<feature type="transmembrane region" description="Helical" evidence="8">
    <location>
        <begin position="134"/>
        <end position="154"/>
    </location>
</feature>
<evidence type="ECO:0000256" key="4">
    <source>
        <dbReference type="ARBA" id="ARBA00022692"/>
    </source>
</evidence>
<feature type="transmembrane region" description="Helical" evidence="8">
    <location>
        <begin position="213"/>
        <end position="231"/>
    </location>
</feature>
<dbReference type="GO" id="GO:0005886">
    <property type="term" value="C:plasma membrane"/>
    <property type="evidence" value="ECO:0007669"/>
    <property type="project" value="UniProtKB-SubCell"/>
</dbReference>
<feature type="transmembrane region" description="Helical" evidence="8">
    <location>
        <begin position="237"/>
        <end position="259"/>
    </location>
</feature>
<keyword evidence="7" id="KW-0460">Magnesium</keyword>
<dbReference type="GO" id="GO:0009103">
    <property type="term" value="P:lipopolysaccharide biosynthetic process"/>
    <property type="evidence" value="ECO:0007669"/>
    <property type="project" value="TreeGrafter"/>
</dbReference>
<dbReference type="PATRIC" id="fig|1703.6.peg.1598"/>
<evidence type="ECO:0000256" key="8">
    <source>
        <dbReference type="SAM" id="Phobius"/>
    </source>
</evidence>
<dbReference type="InterPro" id="IPR000715">
    <property type="entry name" value="Glycosyl_transferase_4"/>
</dbReference>
<keyword evidence="7" id="KW-0479">Metal-binding</keyword>
<feature type="transmembrane region" description="Helical" evidence="8">
    <location>
        <begin position="6"/>
        <end position="27"/>
    </location>
</feature>
<keyword evidence="4 8" id="KW-0812">Transmembrane</keyword>
<evidence type="ECO:0000256" key="3">
    <source>
        <dbReference type="ARBA" id="ARBA00022679"/>
    </source>
</evidence>
<organism evidence="9 10">
    <name type="scientific">Brevibacterium linens</name>
    <dbReference type="NCBI Taxonomy" id="1703"/>
    <lineage>
        <taxon>Bacteria</taxon>
        <taxon>Bacillati</taxon>
        <taxon>Actinomycetota</taxon>
        <taxon>Actinomycetes</taxon>
        <taxon>Micrococcales</taxon>
        <taxon>Brevibacteriaceae</taxon>
        <taxon>Brevibacterium</taxon>
    </lineage>
</organism>
<dbReference type="PANTHER" id="PTHR22926:SF3">
    <property type="entry name" value="UNDECAPRENYL-PHOSPHATE ALPHA-N-ACETYLGLUCOSAMINYL 1-PHOSPHATE TRANSFERASE"/>
    <property type="match status" value="1"/>
</dbReference>
<dbReference type="Proteomes" id="UP000031488">
    <property type="component" value="Unassembled WGS sequence"/>
</dbReference>
<sequence length="345" mass="36636">MALQSLVILVVAAVVTVLSALIAFPLLRRAGVVDVPSHRSSHTLSTVRGGGIAIGCGITVATILAMVWTVSEDGVFGLGGTLLPIGFLVLTWCYSAIGMSDDLDSLRPAGRLIGQVILALLFSAIIAMFSTQGIAHVIAFAVIGVTTVNAVNFVDGLNGYVTEWTIVTAGWFAFVSSWVGENDIALLALALAGAAVGFLPFNLGRAKAFLGDTGSYGIGAAVFALAVWLFVQGVPIVVIIAPMIFVFFDVGLTLVLRLFRGENILLPHREHIYQRIQQAGWPHSSVSLFHAALCVLACIMAVPTLISGNTATTYPAHVFWVGLLAFYALLPLWMRRRAQKEAMTA</sequence>
<feature type="binding site" evidence="7">
    <location>
        <position position="212"/>
    </location>
    <ligand>
        <name>Mg(2+)</name>
        <dbReference type="ChEBI" id="CHEBI:18420"/>
    </ligand>
</feature>
<dbReference type="CDD" id="cd06854">
    <property type="entry name" value="GT_WbpL_WbcO_like"/>
    <property type="match status" value="1"/>
</dbReference>
<dbReference type="GO" id="GO:0044038">
    <property type="term" value="P:cell wall macromolecule biosynthetic process"/>
    <property type="evidence" value="ECO:0007669"/>
    <property type="project" value="TreeGrafter"/>
</dbReference>
<reference evidence="9 10" key="1">
    <citation type="submission" date="2014-11" db="EMBL/GenBank/DDBJ databases">
        <title>Draft Genome Sequence of Brevibacterium linens AE038-8.</title>
        <authorList>
            <person name="Maizel D."/>
            <person name="Utturkar S.M."/>
            <person name="Brown S.D."/>
            <person name="Ferrero M."/>
            <person name="Rosen B.P."/>
        </authorList>
    </citation>
    <scope>NUCLEOTIDE SEQUENCE [LARGE SCALE GENOMIC DNA]</scope>
    <source>
        <strain evidence="9 10">AE038-8</strain>
    </source>
</reference>
<feature type="binding site" evidence="7">
    <location>
        <position position="152"/>
    </location>
    <ligand>
        <name>Mg(2+)</name>
        <dbReference type="ChEBI" id="CHEBI:18420"/>
    </ligand>
</feature>
<dbReference type="GO" id="GO:0046872">
    <property type="term" value="F:metal ion binding"/>
    <property type="evidence" value="ECO:0007669"/>
    <property type="project" value="UniProtKB-KW"/>
</dbReference>
<dbReference type="OrthoDB" id="9783652at2"/>
<keyword evidence="6 8" id="KW-0472">Membrane</keyword>
<evidence type="ECO:0000256" key="5">
    <source>
        <dbReference type="ARBA" id="ARBA00022989"/>
    </source>
</evidence>
<feature type="transmembrane region" description="Helical" evidence="8">
    <location>
        <begin position="161"/>
        <end position="178"/>
    </location>
</feature>
<dbReference type="RefSeq" id="WP_039209138.1">
    <property type="nucleotide sequence ID" value="NZ_JTJZ01000018.1"/>
</dbReference>
<dbReference type="GO" id="GO:0071555">
    <property type="term" value="P:cell wall organization"/>
    <property type="evidence" value="ECO:0007669"/>
    <property type="project" value="TreeGrafter"/>
</dbReference>
<feature type="transmembrane region" description="Helical" evidence="8">
    <location>
        <begin position="280"/>
        <end position="302"/>
    </location>
</feature>
<feature type="transmembrane region" description="Helical" evidence="8">
    <location>
        <begin position="184"/>
        <end position="201"/>
    </location>
</feature>
<feature type="transmembrane region" description="Helical" evidence="8">
    <location>
        <begin position="47"/>
        <end position="68"/>
    </location>
</feature>
<dbReference type="GO" id="GO:0016780">
    <property type="term" value="F:phosphotransferase activity, for other substituted phosphate groups"/>
    <property type="evidence" value="ECO:0007669"/>
    <property type="project" value="InterPro"/>
</dbReference>
<dbReference type="Pfam" id="PF00953">
    <property type="entry name" value="Glycos_transf_4"/>
    <property type="match status" value="1"/>
</dbReference>
<protein>
    <submittedName>
        <fullName evidence="9">Glycosyl transferase family 4</fullName>
    </submittedName>
</protein>
<feature type="transmembrane region" description="Helical" evidence="8">
    <location>
        <begin position="74"/>
        <end position="97"/>
    </location>
</feature>
<gene>
    <name evidence="9" type="ORF">AE0388_1712</name>
</gene>
<dbReference type="PANTHER" id="PTHR22926">
    <property type="entry name" value="PHOSPHO-N-ACETYLMURAMOYL-PENTAPEPTIDE-TRANSFERASE"/>
    <property type="match status" value="1"/>
</dbReference>
<comment type="cofactor">
    <cofactor evidence="7">
        <name>Mg(2+)</name>
        <dbReference type="ChEBI" id="CHEBI:18420"/>
    </cofactor>
</comment>
<evidence type="ECO:0000256" key="2">
    <source>
        <dbReference type="ARBA" id="ARBA00022475"/>
    </source>
</evidence>
<keyword evidence="2" id="KW-1003">Cell membrane</keyword>
<feature type="transmembrane region" description="Helical" evidence="8">
    <location>
        <begin position="109"/>
        <end position="128"/>
    </location>
</feature>